<dbReference type="RefSeq" id="WP_173124712.1">
    <property type="nucleotide sequence ID" value="NZ_JABRWJ010000005.1"/>
</dbReference>
<evidence type="ECO:0000313" key="8">
    <source>
        <dbReference type="Proteomes" id="UP000737171"/>
    </source>
</evidence>
<dbReference type="InterPro" id="IPR001851">
    <property type="entry name" value="ABC_transp_permease"/>
</dbReference>
<proteinExistence type="predicted"/>
<evidence type="ECO:0000256" key="6">
    <source>
        <dbReference type="SAM" id="Phobius"/>
    </source>
</evidence>
<keyword evidence="8" id="KW-1185">Reference proteome</keyword>
<comment type="caution">
    <text evidence="7">The sequence shown here is derived from an EMBL/GenBank/DDBJ whole genome shotgun (WGS) entry which is preliminary data.</text>
</comment>
<reference evidence="7 8" key="1">
    <citation type="submission" date="2020-05" db="EMBL/GenBank/DDBJ databases">
        <title>Aquincola sp. isolate from soil.</title>
        <authorList>
            <person name="Han J."/>
            <person name="Kim D.-U."/>
        </authorList>
    </citation>
    <scope>NUCLEOTIDE SEQUENCE [LARGE SCALE GENOMIC DNA]</scope>
    <source>
        <strain evidence="7 8">S2</strain>
    </source>
</reference>
<dbReference type="EMBL" id="JABRWJ010000005">
    <property type="protein sequence ID" value="NRF68724.1"/>
    <property type="molecule type" value="Genomic_DNA"/>
</dbReference>
<sequence>MHVHETRPHVHFRPINVGRWLIWGGFALILAVAPLLWTSSFAQTMLSQMGIAIIVCLAYNVLLGQGGMLSFGHAVYSGLGSFLAIHTLNLVTAGTLNLPVSLVPMVGGLAGLFFAAVLGYVTTKKSGTTFAMITLGIGELVWSMSLMIPEFFGGEGGISGNRVIGKPVLGITFGPQIQLYYLIAIYCFISTALMYALTRTPLGRMLNAVRDNPERVEFIGYSTQTVRYLAFMVAGFFSGISGGLAALNFEIVTAEVVGAARSGAYLLFVFLGGATFFFGPIIGAVLMVIALVLLSELTQAWLLYLGIVFLFMVMYAPGGIASLIMMNLRLAMFGKLRRVWTSYLALGGAALIALIGAAAMIEMMYHLQLNAALGPKMNFLGATLNAGSLDSWFGAVFVMLTGMLMFELTRRSFSREWGVIQEEIEKEIKRREAL</sequence>
<keyword evidence="5 6" id="KW-0472">Membrane</keyword>
<dbReference type="CDD" id="cd06581">
    <property type="entry name" value="TM_PBP1_LivM_like"/>
    <property type="match status" value="1"/>
</dbReference>
<comment type="subcellular location">
    <subcellularLocation>
        <location evidence="1">Cell membrane</location>
        <topology evidence="1">Multi-pass membrane protein</topology>
    </subcellularLocation>
</comment>
<feature type="transmembrane region" description="Helical" evidence="6">
    <location>
        <begin position="340"/>
        <end position="361"/>
    </location>
</feature>
<dbReference type="Pfam" id="PF02653">
    <property type="entry name" value="BPD_transp_2"/>
    <property type="match status" value="1"/>
</dbReference>
<gene>
    <name evidence="7" type="ORF">HLB44_17165</name>
</gene>
<feature type="transmembrane region" description="Helical" evidence="6">
    <location>
        <begin position="20"/>
        <end position="39"/>
    </location>
</feature>
<dbReference type="Proteomes" id="UP000737171">
    <property type="component" value="Unassembled WGS sequence"/>
</dbReference>
<feature type="transmembrane region" description="Helical" evidence="6">
    <location>
        <begin position="228"/>
        <end position="252"/>
    </location>
</feature>
<evidence type="ECO:0000256" key="4">
    <source>
        <dbReference type="ARBA" id="ARBA00022989"/>
    </source>
</evidence>
<dbReference type="PANTHER" id="PTHR30482:SF17">
    <property type="entry name" value="ABC TRANSPORTER ATP-BINDING PROTEIN"/>
    <property type="match status" value="1"/>
</dbReference>
<organism evidence="7 8">
    <name type="scientific">Pseudaquabacterium terrae</name>
    <dbReference type="NCBI Taxonomy" id="2732868"/>
    <lineage>
        <taxon>Bacteria</taxon>
        <taxon>Pseudomonadati</taxon>
        <taxon>Pseudomonadota</taxon>
        <taxon>Betaproteobacteria</taxon>
        <taxon>Burkholderiales</taxon>
        <taxon>Sphaerotilaceae</taxon>
        <taxon>Pseudaquabacterium</taxon>
    </lineage>
</organism>
<dbReference type="PANTHER" id="PTHR30482">
    <property type="entry name" value="HIGH-AFFINITY BRANCHED-CHAIN AMINO ACID TRANSPORT SYSTEM PERMEASE"/>
    <property type="match status" value="1"/>
</dbReference>
<evidence type="ECO:0000256" key="5">
    <source>
        <dbReference type="ARBA" id="ARBA00023136"/>
    </source>
</evidence>
<evidence type="ECO:0000313" key="7">
    <source>
        <dbReference type="EMBL" id="NRF68724.1"/>
    </source>
</evidence>
<keyword evidence="3 6" id="KW-0812">Transmembrane</keyword>
<feature type="transmembrane region" description="Helical" evidence="6">
    <location>
        <begin position="102"/>
        <end position="122"/>
    </location>
</feature>
<evidence type="ECO:0000256" key="2">
    <source>
        <dbReference type="ARBA" id="ARBA00022475"/>
    </source>
</evidence>
<feature type="transmembrane region" description="Helical" evidence="6">
    <location>
        <begin position="74"/>
        <end position="96"/>
    </location>
</feature>
<feature type="transmembrane region" description="Helical" evidence="6">
    <location>
        <begin position="381"/>
        <end position="406"/>
    </location>
</feature>
<evidence type="ECO:0000256" key="1">
    <source>
        <dbReference type="ARBA" id="ARBA00004651"/>
    </source>
</evidence>
<evidence type="ECO:0000256" key="3">
    <source>
        <dbReference type="ARBA" id="ARBA00022692"/>
    </source>
</evidence>
<feature type="transmembrane region" description="Helical" evidence="6">
    <location>
        <begin position="301"/>
        <end position="328"/>
    </location>
</feature>
<feature type="transmembrane region" description="Helical" evidence="6">
    <location>
        <begin position="179"/>
        <end position="197"/>
    </location>
</feature>
<keyword evidence="4 6" id="KW-1133">Transmembrane helix</keyword>
<dbReference type="InterPro" id="IPR043428">
    <property type="entry name" value="LivM-like"/>
</dbReference>
<feature type="transmembrane region" description="Helical" evidence="6">
    <location>
        <begin position="264"/>
        <end position="295"/>
    </location>
</feature>
<keyword evidence="2" id="KW-1003">Cell membrane</keyword>
<name>A0ABX2EJJ8_9BURK</name>
<protein>
    <submittedName>
        <fullName evidence="7">Branched-chain amino acid ABC transporter permease</fullName>
    </submittedName>
</protein>
<feature type="transmembrane region" description="Helical" evidence="6">
    <location>
        <begin position="45"/>
        <end position="62"/>
    </location>
</feature>
<accession>A0ABX2EJJ8</accession>